<dbReference type="Proteomes" id="UP001152599">
    <property type="component" value="Unassembled WGS sequence"/>
</dbReference>
<dbReference type="InterPro" id="IPR005901">
    <property type="entry name" value="GLPGLI"/>
</dbReference>
<sequence>MKAIIIYLLGSISLIAQSFDLLATYTLELNTDFPNSHTTSLFINSNENISYYILDFGGIKENEFNEDSNEIIVRSKNTDNLLIYNKLNEFIISQELTFNDSFWVKESLSFDWEISNETKESDGYVMQKATTTFRGRDYIAWFTKEIPIPMGPYKFYGLPGLILEIYDTDNIYHWTITKIEENKTIASNNLYPEHHDFLSMKQFVEKKENSDNQIDASIISRLPKGANLKSVKSSTMPVERKGIEIKFEWEED</sequence>
<evidence type="ECO:0000313" key="1">
    <source>
        <dbReference type="EMBL" id="MDG4945439.1"/>
    </source>
</evidence>
<proteinExistence type="predicted"/>
<dbReference type="AlphaFoldDB" id="A0A9X4MWT4"/>
<name>A0A9X4MWT4_9FLAO</name>
<comment type="caution">
    <text evidence="1">The sequence shown here is derived from an EMBL/GenBank/DDBJ whole genome shotgun (WGS) entry which is preliminary data.</text>
</comment>
<dbReference type="NCBIfam" id="TIGR01200">
    <property type="entry name" value="GLPGLI"/>
    <property type="match status" value="1"/>
</dbReference>
<dbReference type="EMBL" id="JANCMU010000001">
    <property type="protein sequence ID" value="MDG4945439.1"/>
    <property type="molecule type" value="Genomic_DNA"/>
</dbReference>
<dbReference type="RefSeq" id="WP_304416899.1">
    <property type="nucleotide sequence ID" value="NZ_JANAIE010000003.1"/>
</dbReference>
<dbReference type="Pfam" id="PF09697">
    <property type="entry name" value="Porph_ging"/>
    <property type="match status" value="1"/>
</dbReference>
<protein>
    <submittedName>
        <fullName evidence="1">GLPGLI family protein</fullName>
    </submittedName>
</protein>
<evidence type="ECO:0000313" key="2">
    <source>
        <dbReference type="Proteomes" id="UP001152599"/>
    </source>
</evidence>
<gene>
    <name evidence="1" type="ORF">NMK71_03350</name>
</gene>
<accession>A0A9X4MWT4</accession>
<organism evidence="1 2">
    <name type="scientific">Profundicola chukchiensis</name>
    <dbReference type="NCBI Taxonomy" id="2961959"/>
    <lineage>
        <taxon>Bacteria</taxon>
        <taxon>Pseudomonadati</taxon>
        <taxon>Bacteroidota</taxon>
        <taxon>Flavobacteriia</taxon>
        <taxon>Flavobacteriales</taxon>
        <taxon>Weeksellaceae</taxon>
        <taxon>Profundicola</taxon>
    </lineage>
</organism>
<keyword evidence="2" id="KW-1185">Reference proteome</keyword>
<reference evidence="1" key="1">
    <citation type="submission" date="2022-07" db="EMBL/GenBank/DDBJ databases">
        <title>Description and genome-wide analysis of Profundicola chukchiensis gen. nov., sp. nov., marine bacteria isolated from bottom sediments of the Chukchi Sea.</title>
        <authorList>
            <person name="Romanenko L."/>
            <person name="Otstavnykh N."/>
            <person name="Kurilenko V."/>
            <person name="Eremeev V."/>
            <person name="Velansky P."/>
            <person name="Mikhailov V."/>
            <person name="Isaeva M."/>
        </authorList>
    </citation>
    <scope>NUCLEOTIDE SEQUENCE</scope>
    <source>
        <strain evidence="1">KMM 9713</strain>
    </source>
</reference>